<dbReference type="PANTHER" id="PTHR30218:SF0">
    <property type="entry name" value="POLYPHOSPHATE KINASE"/>
    <property type="match status" value="1"/>
</dbReference>
<keyword evidence="3 6" id="KW-0547">Nucleotide-binding</keyword>
<evidence type="ECO:0000256" key="2">
    <source>
        <dbReference type="ARBA" id="ARBA00022679"/>
    </source>
</evidence>
<dbReference type="InterPro" id="IPR003414">
    <property type="entry name" value="PP_kinase"/>
</dbReference>
<dbReference type="InterPro" id="IPR024953">
    <property type="entry name" value="PP_kinase_middle"/>
</dbReference>
<evidence type="ECO:0000259" key="8">
    <source>
        <dbReference type="Pfam" id="PF02503"/>
    </source>
</evidence>
<evidence type="ECO:0000259" key="10">
    <source>
        <dbReference type="Pfam" id="PF13090"/>
    </source>
</evidence>
<evidence type="ECO:0000256" key="3">
    <source>
        <dbReference type="ARBA" id="ARBA00022741"/>
    </source>
</evidence>
<feature type="domain" description="Polyphosphate kinase C-terminal" evidence="10">
    <location>
        <begin position="508"/>
        <end position="673"/>
    </location>
</feature>
<feature type="binding site" evidence="6">
    <location>
        <position position="410"/>
    </location>
    <ligand>
        <name>Mg(2+)</name>
        <dbReference type="ChEBI" id="CHEBI:18420"/>
    </ligand>
</feature>
<name>A0A1H7LHR4_9LACT</name>
<evidence type="ECO:0000256" key="6">
    <source>
        <dbReference type="HAMAP-Rule" id="MF_00347"/>
    </source>
</evidence>
<feature type="binding site" evidence="6">
    <location>
        <position position="597"/>
    </location>
    <ligand>
        <name>ATP</name>
        <dbReference type="ChEBI" id="CHEBI:30616"/>
    </ligand>
</feature>
<sequence>MSSKEILIDNPIYFQNRELSWLDFNARVVEEANDPANPILEQLTFLSIGSSNLDEFYKVRVAGLQDQQKMGVEEPDTKKMWSPKKQLQEITKKNRINVRRQYDLFDLKRKQLNEKGLYFKSVRELNESDKNKARAIFEREIKPAITPYGIDAYRPFPHLSDGVLHLFVKLKRSGEPFIAIVPVPERLSRVYAVHNNEHTYLLLIEDLIYSFLSDLFKGYDVTYSFTFRITRNADLEIQEEGAEDLLSAIEDYLEKRKNGMAVRLEIDRRESAVSVNEDVALLKKALSIKQRDIYTLNGPLDLTFLSEVIPLLKEQGITESFKPFKPSYPSELKKQSVYSLARKKDLFFHHPFDAFDPIISFVREAAEDDRTVSIKQTLYRVSDDSPLVEALKNAAKKGIQVTVLVELKARFDEANNVHWAKELEEAGAHILYGVKGLKTHSKATLVIKKETDGFRRYVHLGTGNYNEQTARLYTDMGLITSNNEITQDVFDFFNYLSGYSDQPDYHYLHVSPFDIRDAFIENIEKEIKLHTRYGNGHIIAKMNSLTDKKMLLKLYEASQAGVKIELIVRGICCLIPGIPGISENITVRSIVGRFLEHSRVYYFYHNGEENLYLSSADMMTRNMIKRVEIAFPVLEPLLKSHILSILKLYLYDNTKAWILTSDGLYKKASLSDKAVHAQNELLSISSEQEKVKENPPSSNKWLTYFSALFSR</sequence>
<dbReference type="InterPro" id="IPR036830">
    <property type="entry name" value="PP_kinase_middle_dom_sf"/>
</dbReference>
<dbReference type="Gene3D" id="1.20.58.310">
    <property type="entry name" value="Polyphosphate kinase N-terminal domain"/>
    <property type="match status" value="1"/>
</dbReference>
<keyword evidence="6" id="KW-0479">Metal-binding</keyword>
<dbReference type="OrthoDB" id="9761456at2"/>
<dbReference type="Gene3D" id="3.30.870.10">
    <property type="entry name" value="Endonuclease Chain A"/>
    <property type="match status" value="2"/>
</dbReference>
<feature type="domain" description="Polyphosphate kinase C-terminal" evidence="11">
    <location>
        <begin position="337"/>
        <end position="501"/>
    </location>
</feature>
<dbReference type="GO" id="GO:0008976">
    <property type="term" value="F:polyphosphate kinase activity"/>
    <property type="evidence" value="ECO:0007669"/>
    <property type="project" value="UniProtKB-UniRule"/>
</dbReference>
<dbReference type="EMBL" id="FNZU01000009">
    <property type="protein sequence ID" value="SEK98426.1"/>
    <property type="molecule type" value="Genomic_DNA"/>
</dbReference>
<dbReference type="NCBIfam" id="NF003920">
    <property type="entry name" value="PRK05443.2-1"/>
    <property type="match status" value="1"/>
</dbReference>
<feature type="active site" description="Phosphohistidine intermediate" evidence="6">
    <location>
        <position position="440"/>
    </location>
</feature>
<evidence type="ECO:0000259" key="11">
    <source>
        <dbReference type="Pfam" id="PF17941"/>
    </source>
</evidence>
<feature type="binding site" evidence="6">
    <location>
        <position position="52"/>
    </location>
    <ligand>
        <name>ATP</name>
        <dbReference type="ChEBI" id="CHEBI:30616"/>
    </ligand>
</feature>
<dbReference type="GO" id="GO:0009358">
    <property type="term" value="C:polyphosphate kinase complex"/>
    <property type="evidence" value="ECO:0007669"/>
    <property type="project" value="InterPro"/>
</dbReference>
<dbReference type="NCBIfam" id="TIGR03705">
    <property type="entry name" value="poly_P_kin"/>
    <property type="match status" value="1"/>
</dbReference>
<dbReference type="CDD" id="cd09168">
    <property type="entry name" value="PLDc_PaPPK1_C2_like"/>
    <property type="match status" value="1"/>
</dbReference>
<keyword evidence="5 6" id="KW-0067">ATP-binding</keyword>
<evidence type="ECO:0000313" key="13">
    <source>
        <dbReference type="Proteomes" id="UP000199081"/>
    </source>
</evidence>
<evidence type="ECO:0000256" key="5">
    <source>
        <dbReference type="ARBA" id="ARBA00022840"/>
    </source>
</evidence>
<evidence type="ECO:0000256" key="4">
    <source>
        <dbReference type="ARBA" id="ARBA00022777"/>
    </source>
</evidence>
<dbReference type="SUPFAM" id="SSF140356">
    <property type="entry name" value="PPK N-terminal domain-like"/>
    <property type="match status" value="1"/>
</dbReference>
<dbReference type="Gene3D" id="3.30.1840.10">
    <property type="entry name" value="Polyphosphate kinase middle domain"/>
    <property type="match status" value="1"/>
</dbReference>
<feature type="domain" description="Polyphosphate kinase N-terminal" evidence="9">
    <location>
        <begin position="14"/>
        <end position="118"/>
    </location>
</feature>
<keyword evidence="1 6" id="KW-0597">Phosphoprotein</keyword>
<dbReference type="HAMAP" id="MF_00347">
    <property type="entry name" value="Polyphosphate_kinase"/>
    <property type="match status" value="1"/>
</dbReference>
<dbReference type="InterPro" id="IPR025200">
    <property type="entry name" value="PPK_C_dom2"/>
</dbReference>
<dbReference type="PIRSF" id="PIRSF015589">
    <property type="entry name" value="PP_kinase"/>
    <property type="match status" value="1"/>
</dbReference>
<comment type="similarity">
    <text evidence="6 7">Belongs to the polyphosphate kinase 1 (PPK1) family.</text>
</comment>
<dbReference type="STRING" id="426702.SAMN04488099_10985"/>
<feature type="domain" description="Polyphosphate kinase middle" evidence="8">
    <location>
        <begin position="129"/>
        <end position="307"/>
    </location>
</feature>
<organism evidence="12 13">
    <name type="scientific">Alkalibacterium pelagium</name>
    <dbReference type="NCBI Taxonomy" id="426702"/>
    <lineage>
        <taxon>Bacteria</taxon>
        <taxon>Bacillati</taxon>
        <taxon>Bacillota</taxon>
        <taxon>Bacilli</taxon>
        <taxon>Lactobacillales</taxon>
        <taxon>Carnobacteriaceae</taxon>
        <taxon>Alkalibacterium</taxon>
    </lineage>
</organism>
<protein>
    <recommendedName>
        <fullName evidence="6 7">Polyphosphate kinase</fullName>
        <ecNumber evidence="6 7">2.7.4.1</ecNumber>
    </recommendedName>
    <alternativeName>
        <fullName evidence="6">ATP-polyphosphate phosphotransferase</fullName>
    </alternativeName>
    <alternativeName>
        <fullName evidence="6">Polyphosphoric acid kinase</fullName>
    </alternativeName>
</protein>
<feature type="binding site" evidence="6">
    <location>
        <position position="569"/>
    </location>
    <ligand>
        <name>ATP</name>
        <dbReference type="ChEBI" id="CHEBI:30616"/>
    </ligand>
</feature>
<keyword evidence="13" id="KW-1185">Reference proteome</keyword>
<evidence type="ECO:0000313" key="12">
    <source>
        <dbReference type="EMBL" id="SEK98426.1"/>
    </source>
</evidence>
<dbReference type="RefSeq" id="WP_091481461.1">
    <property type="nucleotide sequence ID" value="NZ_BJYC01000011.1"/>
</dbReference>
<comment type="cofactor">
    <cofactor evidence="6">
        <name>Mg(2+)</name>
        <dbReference type="ChEBI" id="CHEBI:18420"/>
    </cofactor>
</comment>
<dbReference type="NCBIfam" id="NF003918">
    <property type="entry name" value="PRK05443.1-2"/>
    <property type="match status" value="1"/>
</dbReference>
<dbReference type="AlphaFoldDB" id="A0A1H7LHR4"/>
<dbReference type="InterPro" id="IPR036832">
    <property type="entry name" value="PPK_N_dom_sf"/>
</dbReference>
<dbReference type="EC" id="2.7.4.1" evidence="6 7"/>
<dbReference type="InterPro" id="IPR041108">
    <property type="entry name" value="PP_kinase_C_1"/>
</dbReference>
<dbReference type="NCBIfam" id="NF003921">
    <property type="entry name" value="PRK05443.2-2"/>
    <property type="match status" value="1"/>
</dbReference>
<dbReference type="PANTHER" id="PTHR30218">
    <property type="entry name" value="POLYPHOSPHATE KINASE"/>
    <property type="match status" value="1"/>
</dbReference>
<gene>
    <name evidence="6" type="primary">ppk</name>
    <name evidence="12" type="ORF">SAMN04488099_10985</name>
</gene>
<comment type="PTM">
    <text evidence="6 7">An intermediate of this reaction is the autophosphorylated ppk in which a phosphate is covalently linked to a histidine residue through a N-P bond.</text>
</comment>
<accession>A0A1H7LHR4</accession>
<keyword evidence="4 6" id="KW-0418">Kinase</keyword>
<keyword evidence="6" id="KW-0460">Magnesium</keyword>
<reference evidence="13" key="1">
    <citation type="submission" date="2016-10" db="EMBL/GenBank/DDBJ databases">
        <authorList>
            <person name="Varghese N."/>
            <person name="Submissions S."/>
        </authorList>
    </citation>
    <scope>NUCLEOTIDE SEQUENCE [LARGE SCALE GENOMIC DNA]</scope>
    <source>
        <strain evidence="13">DSM 19183</strain>
    </source>
</reference>
<dbReference type="GO" id="GO:0006799">
    <property type="term" value="P:polyphosphate biosynthetic process"/>
    <property type="evidence" value="ECO:0007669"/>
    <property type="project" value="UniProtKB-UniRule"/>
</dbReference>
<evidence type="ECO:0000259" key="9">
    <source>
        <dbReference type="Pfam" id="PF13089"/>
    </source>
</evidence>
<dbReference type="Pfam" id="PF17941">
    <property type="entry name" value="PP_kinase_C_1"/>
    <property type="match status" value="1"/>
</dbReference>
<evidence type="ECO:0000256" key="1">
    <source>
        <dbReference type="ARBA" id="ARBA00022553"/>
    </source>
</evidence>
<comment type="catalytic activity">
    <reaction evidence="6 7">
        <text>[phosphate](n) + ATP = [phosphate](n+1) + ADP</text>
        <dbReference type="Rhea" id="RHEA:19573"/>
        <dbReference type="Rhea" id="RHEA-COMP:9859"/>
        <dbReference type="Rhea" id="RHEA-COMP:14280"/>
        <dbReference type="ChEBI" id="CHEBI:16838"/>
        <dbReference type="ChEBI" id="CHEBI:30616"/>
        <dbReference type="ChEBI" id="CHEBI:456216"/>
        <dbReference type="EC" id="2.7.4.1"/>
    </reaction>
</comment>
<dbReference type="SUPFAM" id="SSF56024">
    <property type="entry name" value="Phospholipase D/nuclease"/>
    <property type="match status" value="2"/>
</dbReference>
<dbReference type="Pfam" id="PF13089">
    <property type="entry name" value="PP_kinase_N"/>
    <property type="match status" value="1"/>
</dbReference>
<dbReference type="InterPro" id="IPR025198">
    <property type="entry name" value="PPK_N_dom"/>
</dbReference>
<dbReference type="CDD" id="cd09165">
    <property type="entry name" value="PLDc_PaPPK1_C1_like"/>
    <property type="match status" value="1"/>
</dbReference>
<comment type="function">
    <text evidence="6 7">Catalyzes the reversible transfer of the terminal phosphate of ATP to form a long-chain polyphosphate (polyP).</text>
</comment>
<dbReference type="SUPFAM" id="SSF143724">
    <property type="entry name" value="PHP14-like"/>
    <property type="match status" value="1"/>
</dbReference>
<evidence type="ECO:0000256" key="7">
    <source>
        <dbReference type="RuleBase" id="RU003800"/>
    </source>
</evidence>
<dbReference type="GO" id="GO:0005524">
    <property type="term" value="F:ATP binding"/>
    <property type="evidence" value="ECO:0007669"/>
    <property type="project" value="UniProtKB-KW"/>
</dbReference>
<dbReference type="NCBIfam" id="NF003917">
    <property type="entry name" value="PRK05443.1-1"/>
    <property type="match status" value="1"/>
</dbReference>
<dbReference type="Pfam" id="PF02503">
    <property type="entry name" value="PP_kinase"/>
    <property type="match status" value="1"/>
</dbReference>
<dbReference type="Proteomes" id="UP000199081">
    <property type="component" value="Unassembled WGS sequence"/>
</dbReference>
<dbReference type="GO" id="GO:0046872">
    <property type="term" value="F:metal ion binding"/>
    <property type="evidence" value="ECO:0007669"/>
    <property type="project" value="UniProtKB-KW"/>
</dbReference>
<proteinExistence type="inferred from homology"/>
<dbReference type="Pfam" id="PF13090">
    <property type="entry name" value="PP_kinase_C"/>
    <property type="match status" value="1"/>
</dbReference>
<feature type="binding site" evidence="6">
    <location>
        <position position="473"/>
    </location>
    <ligand>
        <name>ATP</name>
        <dbReference type="ChEBI" id="CHEBI:30616"/>
    </ligand>
</feature>
<keyword evidence="2 6" id="KW-0808">Transferase</keyword>
<feature type="binding site" evidence="6">
    <location>
        <position position="380"/>
    </location>
    <ligand>
        <name>Mg(2+)</name>
        <dbReference type="ChEBI" id="CHEBI:18420"/>
    </ligand>
</feature>